<dbReference type="Proteomes" id="UP000655868">
    <property type="component" value="Unassembled WGS sequence"/>
</dbReference>
<dbReference type="AlphaFoldDB" id="A0A934U6S7"/>
<keyword evidence="1" id="KW-0812">Transmembrane</keyword>
<organism evidence="2 3">
    <name type="scientific">Antrihabitans stalagmiti</name>
    <dbReference type="NCBI Taxonomy" id="2799499"/>
    <lineage>
        <taxon>Bacteria</taxon>
        <taxon>Bacillati</taxon>
        <taxon>Actinomycetota</taxon>
        <taxon>Actinomycetes</taxon>
        <taxon>Mycobacteriales</taxon>
        <taxon>Nocardiaceae</taxon>
        <taxon>Antrihabitans</taxon>
    </lineage>
</organism>
<feature type="transmembrane region" description="Helical" evidence="1">
    <location>
        <begin position="26"/>
        <end position="46"/>
    </location>
</feature>
<keyword evidence="3" id="KW-1185">Reference proteome</keyword>
<evidence type="ECO:0000313" key="3">
    <source>
        <dbReference type="Proteomes" id="UP000655868"/>
    </source>
</evidence>
<sequence>MTTPDNSALAEYVQSTSIYKRYAKGIAAAVAALINLVWLLTVLPAGLVPTNVAIGLALAVQVIGGVLGVVALPNSPTIRQAEEIEAYVGRHRRS</sequence>
<proteinExistence type="predicted"/>
<comment type="caution">
    <text evidence="2">The sequence shown here is derived from an EMBL/GenBank/DDBJ whole genome shotgun (WGS) entry which is preliminary data.</text>
</comment>
<protein>
    <recommendedName>
        <fullName evidence="4">Holin</fullName>
    </recommendedName>
</protein>
<evidence type="ECO:0008006" key="4">
    <source>
        <dbReference type="Google" id="ProtNLM"/>
    </source>
</evidence>
<reference evidence="2" key="1">
    <citation type="submission" date="2020-12" db="EMBL/GenBank/DDBJ databases">
        <title>Antrihabitans popcorni sp. nov. and Antrihabitans auranticaus sp. nov., isolated from a larva cave.</title>
        <authorList>
            <person name="Lee S.D."/>
            <person name="Kim I.S."/>
        </authorList>
    </citation>
    <scope>NUCLEOTIDE SEQUENCE</scope>
    <source>
        <strain evidence="2">YC3-6</strain>
    </source>
</reference>
<dbReference type="EMBL" id="JAEMNV010000014">
    <property type="protein sequence ID" value="MBJ8342767.1"/>
    <property type="molecule type" value="Genomic_DNA"/>
</dbReference>
<dbReference type="RefSeq" id="WP_199708470.1">
    <property type="nucleotide sequence ID" value="NZ_JAEMNV010000014.1"/>
</dbReference>
<keyword evidence="1" id="KW-1133">Transmembrane helix</keyword>
<name>A0A934U6S7_9NOCA</name>
<accession>A0A934U6S7</accession>
<keyword evidence="1" id="KW-0472">Membrane</keyword>
<evidence type="ECO:0000256" key="1">
    <source>
        <dbReference type="SAM" id="Phobius"/>
    </source>
</evidence>
<feature type="transmembrane region" description="Helical" evidence="1">
    <location>
        <begin position="52"/>
        <end position="72"/>
    </location>
</feature>
<evidence type="ECO:0000313" key="2">
    <source>
        <dbReference type="EMBL" id="MBJ8342767.1"/>
    </source>
</evidence>
<gene>
    <name evidence="2" type="ORF">JGU71_28145</name>
</gene>